<evidence type="ECO:0000313" key="2">
    <source>
        <dbReference type="EMBL" id="ETO26137.1"/>
    </source>
</evidence>
<dbReference type="EMBL" id="ASPP01008055">
    <property type="protein sequence ID" value="ETO26137.1"/>
    <property type="molecule type" value="Genomic_DNA"/>
</dbReference>
<feature type="region of interest" description="Disordered" evidence="1">
    <location>
        <begin position="45"/>
        <end position="66"/>
    </location>
</feature>
<dbReference type="AlphaFoldDB" id="X6NL73"/>
<evidence type="ECO:0000256" key="1">
    <source>
        <dbReference type="SAM" id="MobiDB-lite"/>
    </source>
</evidence>
<protein>
    <submittedName>
        <fullName evidence="2">Uncharacterized protein</fullName>
    </submittedName>
</protein>
<accession>X6NL73</accession>
<sequence>MNTSVTIAILDSMTPEKSSPLNIVSTPIQGQGYETPPTYQMQPTQVIKEERTPISSHASDRKGGMLRRENMLEHTLKRMQSVPSGVIFASPTHGGGIDYRDSTSDTQSETQSESELKQKQRQKKTKYQNISKKGKDKDKDKNKKKAGK</sequence>
<organism evidence="2 3">
    <name type="scientific">Reticulomyxa filosa</name>
    <dbReference type="NCBI Taxonomy" id="46433"/>
    <lineage>
        <taxon>Eukaryota</taxon>
        <taxon>Sar</taxon>
        <taxon>Rhizaria</taxon>
        <taxon>Retaria</taxon>
        <taxon>Foraminifera</taxon>
        <taxon>Monothalamids</taxon>
        <taxon>Reticulomyxidae</taxon>
        <taxon>Reticulomyxa</taxon>
    </lineage>
</organism>
<feature type="compositionally biased region" description="Low complexity" evidence="1">
    <location>
        <begin position="104"/>
        <end position="113"/>
    </location>
</feature>
<name>X6NL73_RETFI</name>
<feature type="compositionally biased region" description="Basic and acidic residues" evidence="1">
    <location>
        <begin position="47"/>
        <end position="66"/>
    </location>
</feature>
<comment type="caution">
    <text evidence="2">The sequence shown here is derived from an EMBL/GenBank/DDBJ whole genome shotgun (WGS) entry which is preliminary data.</text>
</comment>
<keyword evidence="3" id="KW-1185">Reference proteome</keyword>
<gene>
    <name evidence="2" type="ORF">RFI_11000</name>
</gene>
<proteinExistence type="predicted"/>
<dbReference type="Proteomes" id="UP000023152">
    <property type="component" value="Unassembled WGS sequence"/>
</dbReference>
<feature type="region of interest" description="Disordered" evidence="1">
    <location>
        <begin position="82"/>
        <end position="148"/>
    </location>
</feature>
<reference evidence="2 3" key="1">
    <citation type="journal article" date="2013" name="Curr. Biol.">
        <title>The Genome of the Foraminiferan Reticulomyxa filosa.</title>
        <authorList>
            <person name="Glockner G."/>
            <person name="Hulsmann N."/>
            <person name="Schleicher M."/>
            <person name="Noegel A.A."/>
            <person name="Eichinger L."/>
            <person name="Gallinger C."/>
            <person name="Pawlowski J."/>
            <person name="Sierra R."/>
            <person name="Euteneuer U."/>
            <person name="Pillet L."/>
            <person name="Moustafa A."/>
            <person name="Platzer M."/>
            <person name="Groth M."/>
            <person name="Szafranski K."/>
            <person name="Schliwa M."/>
        </authorList>
    </citation>
    <scope>NUCLEOTIDE SEQUENCE [LARGE SCALE GENOMIC DNA]</scope>
</reference>
<evidence type="ECO:0000313" key="3">
    <source>
        <dbReference type="Proteomes" id="UP000023152"/>
    </source>
</evidence>